<dbReference type="GO" id="GO:0032259">
    <property type="term" value="P:methylation"/>
    <property type="evidence" value="ECO:0007669"/>
    <property type="project" value="UniProtKB-KW"/>
</dbReference>
<dbReference type="CDD" id="cd02440">
    <property type="entry name" value="AdoMet_MTases"/>
    <property type="match status" value="1"/>
</dbReference>
<dbReference type="InterPro" id="IPR029063">
    <property type="entry name" value="SAM-dependent_MTases_sf"/>
</dbReference>
<dbReference type="RefSeq" id="WP_185746154.1">
    <property type="nucleotide sequence ID" value="NZ_BAAAKX010000001.1"/>
</dbReference>
<keyword evidence="1" id="KW-0489">Methyltransferase</keyword>
<name>A0A542ZLR1_9MICO</name>
<dbReference type="PANTHER" id="PTHR43861">
    <property type="entry name" value="TRANS-ACONITATE 2-METHYLTRANSFERASE-RELATED"/>
    <property type="match status" value="1"/>
</dbReference>
<keyword evidence="2" id="KW-1185">Reference proteome</keyword>
<proteinExistence type="predicted"/>
<dbReference type="Proteomes" id="UP000319514">
    <property type="component" value="Unassembled WGS sequence"/>
</dbReference>
<keyword evidence="1" id="KW-0808">Transferase</keyword>
<dbReference type="EMBL" id="VFOQ01000001">
    <property type="protein sequence ID" value="TQL61120.1"/>
    <property type="molecule type" value="Genomic_DNA"/>
</dbReference>
<accession>A0A542ZLR1</accession>
<sequence length="205" mass="22224">MTQSPESTNAATLAAYEAGAGAYVEGTPATPPDRLTGVFNLLATHVRPPATLLEIGSATGRDADLLEERGYAVTRTDAATSFVNLLRRRGLAVDRLNVLTDEVRGVYDVIYANAVFLHFSRGELVGVLARMLPHVRARGLLVFTVKGGTGEGWSTHKLDLPRHFTYWQEPALRRLVASTGWQVLELTVATGADTEWLTVIARPAV</sequence>
<evidence type="ECO:0000313" key="1">
    <source>
        <dbReference type="EMBL" id="TQL61120.1"/>
    </source>
</evidence>
<dbReference type="AlphaFoldDB" id="A0A542ZLR1"/>
<gene>
    <name evidence="1" type="ORF">FB474_2525</name>
</gene>
<evidence type="ECO:0000313" key="2">
    <source>
        <dbReference type="Proteomes" id="UP000319514"/>
    </source>
</evidence>
<organism evidence="1 2">
    <name type="scientific">Oryzihumus leptocrescens</name>
    <dbReference type="NCBI Taxonomy" id="297536"/>
    <lineage>
        <taxon>Bacteria</taxon>
        <taxon>Bacillati</taxon>
        <taxon>Actinomycetota</taxon>
        <taxon>Actinomycetes</taxon>
        <taxon>Micrococcales</taxon>
        <taxon>Intrasporangiaceae</taxon>
        <taxon>Oryzihumus</taxon>
    </lineage>
</organism>
<dbReference type="Pfam" id="PF13489">
    <property type="entry name" value="Methyltransf_23"/>
    <property type="match status" value="1"/>
</dbReference>
<comment type="caution">
    <text evidence="1">The sequence shown here is derived from an EMBL/GenBank/DDBJ whole genome shotgun (WGS) entry which is preliminary data.</text>
</comment>
<dbReference type="GO" id="GO:0008168">
    <property type="term" value="F:methyltransferase activity"/>
    <property type="evidence" value="ECO:0007669"/>
    <property type="project" value="UniProtKB-KW"/>
</dbReference>
<protein>
    <submittedName>
        <fullName evidence="1">Methyltransferase family protein</fullName>
    </submittedName>
</protein>
<reference evidence="1 2" key="1">
    <citation type="submission" date="2019-06" db="EMBL/GenBank/DDBJ databases">
        <title>Sequencing the genomes of 1000 actinobacteria strains.</title>
        <authorList>
            <person name="Klenk H.-P."/>
        </authorList>
    </citation>
    <scope>NUCLEOTIDE SEQUENCE [LARGE SCALE GENOMIC DNA]</scope>
    <source>
        <strain evidence="1 2">DSM 18082</strain>
    </source>
</reference>
<dbReference type="Gene3D" id="3.40.50.150">
    <property type="entry name" value="Vaccinia Virus protein VP39"/>
    <property type="match status" value="1"/>
</dbReference>
<dbReference type="SUPFAM" id="SSF53335">
    <property type="entry name" value="S-adenosyl-L-methionine-dependent methyltransferases"/>
    <property type="match status" value="1"/>
</dbReference>